<evidence type="ECO:0000256" key="3">
    <source>
        <dbReference type="ARBA" id="ARBA00008281"/>
    </source>
</evidence>
<gene>
    <name evidence="11" type="ORF">MFMK1_003471</name>
</gene>
<keyword evidence="12" id="KW-1185">Reference proteome</keyword>
<keyword evidence="11" id="KW-0969">Cilium</keyword>
<evidence type="ECO:0000256" key="9">
    <source>
        <dbReference type="ARBA" id="ARBA00023136"/>
    </source>
</evidence>
<evidence type="ECO:0000313" key="12">
    <source>
        <dbReference type="Proteomes" id="UP001329915"/>
    </source>
</evidence>
<keyword evidence="8 10" id="KW-1133">Transmembrane helix</keyword>
<keyword evidence="7 10" id="KW-0283">Flagellar rotation</keyword>
<proteinExistence type="inferred from homology"/>
<comment type="function">
    <text evidence="1 10">Controls the rotational direction of flagella during chemotaxis.</text>
</comment>
<evidence type="ECO:0000256" key="1">
    <source>
        <dbReference type="ARBA" id="ARBA00002254"/>
    </source>
</evidence>
<dbReference type="PANTHER" id="PTHR35091:SF2">
    <property type="entry name" value="FLAGELLAR PROTEIN FLIL"/>
    <property type="match status" value="1"/>
</dbReference>
<dbReference type="GO" id="GO:0071978">
    <property type="term" value="P:bacterial-type flagellum-dependent swarming motility"/>
    <property type="evidence" value="ECO:0007669"/>
    <property type="project" value="TreeGrafter"/>
</dbReference>
<reference evidence="11 12" key="1">
    <citation type="submission" date="2023-04" db="EMBL/GenBank/DDBJ databases">
        <authorList>
            <person name="Hsu D."/>
        </authorList>
    </citation>
    <scope>NUCLEOTIDE SEQUENCE [LARGE SCALE GENOMIC DNA]</scope>
    <source>
        <strain evidence="11 12">MK1</strain>
    </source>
</reference>
<dbReference type="Proteomes" id="UP001329915">
    <property type="component" value="Chromosome"/>
</dbReference>
<keyword evidence="6 10" id="KW-0812">Transmembrane</keyword>
<evidence type="ECO:0000256" key="4">
    <source>
        <dbReference type="ARBA" id="ARBA00022475"/>
    </source>
</evidence>
<dbReference type="GO" id="GO:0005886">
    <property type="term" value="C:plasma membrane"/>
    <property type="evidence" value="ECO:0007669"/>
    <property type="project" value="UniProtKB-SubCell"/>
</dbReference>
<sequence>MSQKGKEETEANGKIFTLKRIVLGVLLLAFIFAAMAAQTYYITSRQNSNSDGKPSKVTEELMKYELEPFTVNLHDLNFRRFLRATITVEYTSKDTGKELEEKGHRIRDQIITILQSKDIASLNNSDKVATLREELTSAINSLLNNDIKGIYFQDFIIQ</sequence>
<dbReference type="GO" id="GO:0006935">
    <property type="term" value="P:chemotaxis"/>
    <property type="evidence" value="ECO:0007669"/>
    <property type="project" value="UniProtKB-KW"/>
</dbReference>
<feature type="transmembrane region" description="Helical" evidence="10">
    <location>
        <begin position="21"/>
        <end position="41"/>
    </location>
</feature>
<evidence type="ECO:0000256" key="2">
    <source>
        <dbReference type="ARBA" id="ARBA00004162"/>
    </source>
</evidence>
<evidence type="ECO:0000256" key="10">
    <source>
        <dbReference type="RuleBase" id="RU364125"/>
    </source>
</evidence>
<name>A0AAU0USR0_9FIRM</name>
<accession>A0AAU0USR0</accession>
<evidence type="ECO:0000313" key="11">
    <source>
        <dbReference type="EMBL" id="WRO23608.1"/>
    </source>
</evidence>
<keyword evidence="11" id="KW-0282">Flagellum</keyword>
<keyword evidence="9 10" id="KW-0472">Membrane</keyword>
<keyword evidence="5 10" id="KW-0145">Chemotaxis</keyword>
<organism evidence="11 12">
    <name type="scientific">Metallumcola ferriviriculae</name>
    <dbReference type="NCBI Taxonomy" id="3039180"/>
    <lineage>
        <taxon>Bacteria</taxon>
        <taxon>Bacillati</taxon>
        <taxon>Bacillota</taxon>
        <taxon>Clostridia</taxon>
        <taxon>Neomoorellales</taxon>
        <taxon>Desulfitibacteraceae</taxon>
        <taxon>Metallumcola</taxon>
    </lineage>
</organism>
<evidence type="ECO:0000256" key="7">
    <source>
        <dbReference type="ARBA" id="ARBA00022779"/>
    </source>
</evidence>
<comment type="subcellular location">
    <subcellularLocation>
        <location evidence="2">Cell membrane</location>
        <topology evidence="2">Single-pass membrane protein</topology>
    </subcellularLocation>
</comment>
<dbReference type="GO" id="GO:0009425">
    <property type="term" value="C:bacterial-type flagellum basal body"/>
    <property type="evidence" value="ECO:0007669"/>
    <property type="project" value="InterPro"/>
</dbReference>
<evidence type="ECO:0000256" key="6">
    <source>
        <dbReference type="ARBA" id="ARBA00022692"/>
    </source>
</evidence>
<dbReference type="Pfam" id="PF03748">
    <property type="entry name" value="FliL"/>
    <property type="match status" value="1"/>
</dbReference>
<dbReference type="RefSeq" id="WP_366922986.1">
    <property type="nucleotide sequence ID" value="NZ_CP121694.1"/>
</dbReference>
<dbReference type="InterPro" id="IPR005503">
    <property type="entry name" value="FliL"/>
</dbReference>
<dbReference type="KEGG" id="dbc:MFMK1_003471"/>
<evidence type="ECO:0000256" key="8">
    <source>
        <dbReference type="ARBA" id="ARBA00022989"/>
    </source>
</evidence>
<keyword evidence="4 10" id="KW-1003">Cell membrane</keyword>
<dbReference type="EMBL" id="CP121694">
    <property type="protein sequence ID" value="WRO23608.1"/>
    <property type="molecule type" value="Genomic_DNA"/>
</dbReference>
<evidence type="ECO:0000256" key="5">
    <source>
        <dbReference type="ARBA" id="ARBA00022500"/>
    </source>
</evidence>
<dbReference type="PANTHER" id="PTHR35091">
    <property type="entry name" value="FLAGELLAR PROTEIN FLIL"/>
    <property type="match status" value="1"/>
</dbReference>
<dbReference type="AlphaFoldDB" id="A0AAU0USR0"/>
<protein>
    <recommendedName>
        <fullName evidence="10">Flagellar protein FliL</fullName>
    </recommendedName>
</protein>
<keyword evidence="11" id="KW-0966">Cell projection</keyword>
<comment type="similarity">
    <text evidence="3 10">Belongs to the FliL family.</text>
</comment>